<feature type="compositionally biased region" description="Basic and acidic residues" evidence="1">
    <location>
        <begin position="318"/>
        <end position="328"/>
    </location>
</feature>
<feature type="compositionally biased region" description="Basic and acidic residues" evidence="1">
    <location>
        <begin position="397"/>
        <end position="406"/>
    </location>
</feature>
<dbReference type="AlphaFoldDB" id="A0A8H5M0J7"/>
<dbReference type="OrthoDB" id="3232670at2759"/>
<dbReference type="Proteomes" id="UP000565441">
    <property type="component" value="Unassembled WGS sequence"/>
</dbReference>
<gene>
    <name evidence="2" type="ORF">D9615_008486</name>
</gene>
<keyword evidence="3" id="KW-1185">Reference proteome</keyword>
<organism evidence="2 3">
    <name type="scientific">Tricholomella constricta</name>
    <dbReference type="NCBI Taxonomy" id="117010"/>
    <lineage>
        <taxon>Eukaryota</taxon>
        <taxon>Fungi</taxon>
        <taxon>Dikarya</taxon>
        <taxon>Basidiomycota</taxon>
        <taxon>Agaricomycotina</taxon>
        <taxon>Agaricomycetes</taxon>
        <taxon>Agaricomycetidae</taxon>
        <taxon>Agaricales</taxon>
        <taxon>Tricholomatineae</taxon>
        <taxon>Lyophyllaceae</taxon>
        <taxon>Tricholomella</taxon>
    </lineage>
</organism>
<evidence type="ECO:0000313" key="2">
    <source>
        <dbReference type="EMBL" id="KAF5376206.1"/>
    </source>
</evidence>
<reference evidence="2 3" key="1">
    <citation type="journal article" date="2020" name="ISME J.">
        <title>Uncovering the hidden diversity of litter-decomposition mechanisms in mushroom-forming fungi.</title>
        <authorList>
            <person name="Floudas D."/>
            <person name="Bentzer J."/>
            <person name="Ahren D."/>
            <person name="Johansson T."/>
            <person name="Persson P."/>
            <person name="Tunlid A."/>
        </authorList>
    </citation>
    <scope>NUCLEOTIDE SEQUENCE [LARGE SCALE GENOMIC DNA]</scope>
    <source>
        <strain evidence="2 3">CBS 661.87</strain>
    </source>
</reference>
<feature type="compositionally biased region" description="Low complexity" evidence="1">
    <location>
        <begin position="307"/>
        <end position="317"/>
    </location>
</feature>
<feature type="compositionally biased region" description="Acidic residues" evidence="1">
    <location>
        <begin position="407"/>
        <end position="430"/>
    </location>
</feature>
<name>A0A8H5M0J7_9AGAR</name>
<protein>
    <submittedName>
        <fullName evidence="2">Uncharacterized protein</fullName>
    </submittedName>
</protein>
<evidence type="ECO:0000256" key="1">
    <source>
        <dbReference type="SAM" id="MobiDB-lite"/>
    </source>
</evidence>
<feature type="compositionally biased region" description="Polar residues" evidence="1">
    <location>
        <begin position="42"/>
        <end position="53"/>
    </location>
</feature>
<comment type="caution">
    <text evidence="2">The sequence shown here is derived from an EMBL/GenBank/DDBJ whole genome shotgun (WGS) entry which is preliminary data.</text>
</comment>
<proteinExistence type="predicted"/>
<evidence type="ECO:0000313" key="3">
    <source>
        <dbReference type="Proteomes" id="UP000565441"/>
    </source>
</evidence>
<accession>A0A8H5M0J7</accession>
<feature type="region of interest" description="Disordered" evidence="1">
    <location>
        <begin position="307"/>
        <end position="356"/>
    </location>
</feature>
<feature type="region of interest" description="Disordered" evidence="1">
    <location>
        <begin position="33"/>
        <end position="72"/>
    </location>
</feature>
<feature type="region of interest" description="Disordered" evidence="1">
    <location>
        <begin position="397"/>
        <end position="457"/>
    </location>
</feature>
<sequence>MKSTVSRLKFPFGRLTSHSSPPIQPAIHVHYDHSHTHRPSLDSISSTASTRSWLNKKEHKVPPPPLHLDDSNLHPKSCDEPPMIETIVPGPLHVESCMSSYSVDPCLAPPSPNSPEFKMPSEKEVRRRQHEKVMRTLGERIPADIVYHVPKILNMTTFPEPPSPNSVQRETTAKRLVRRASLTLTSVTANLLLSSHARSKSGNSSVPLSPSAPPVPTPLVFPCLSPPSEVTAMPTPDTHRATTPPRPTSLYSPMVFATDLEKPPTPPPTLTVAAVPSNNDTGSPRTLATALKDAERAARIARRASLPTPTPTVLPTRPTRDGFRDHDTNAASSSTLPVSKAHCSDPLGPGIQPTSCRPPRHESILLSPLVFAKRASLVRPPMHGFRLFIDEAENDRDGDHAQHHENEDEDENEDGKGEDEDDDDDDDDYDKGDSRTLSLRQRGMYGQGLRFHSQSSSRSKLVNLDLPLSLHPRPDTPFQDYILPREVGAGYLAPPPGTWGPGSGGGKDLVQRKEKRQGWSGEWNREDMRDVIAKLRNLK</sequence>
<dbReference type="EMBL" id="JAACJP010000029">
    <property type="protein sequence ID" value="KAF5376206.1"/>
    <property type="molecule type" value="Genomic_DNA"/>
</dbReference>